<dbReference type="InterPro" id="IPR029062">
    <property type="entry name" value="Class_I_gatase-like"/>
</dbReference>
<keyword evidence="3" id="KW-0378">Hydrolase</keyword>
<sequence length="238" mass="26529">MRNLLLISSSRVIGFKYLEVAQDEIKNVLSFNSVSTVLFIPYALKDYDAYLNTVTQPFTDFGYDIEGIHEHEDPVEAVNKAEAIFIGGGNTFLLLKTLYEKNLLGAIRKRVLENGIPYIGSSAGTNVATCSINTTNDMPIVYPPSFKSLNLVPFNINPHYIESPYKAVHKGETRDQRIAEFLQMEEAGPVLGLREGCMLRVTGDRAVLKGINDAKLFQPGKEPKIIKVNEDLSFLLNN</sequence>
<dbReference type="Pfam" id="PF03575">
    <property type="entry name" value="Peptidase_S51"/>
    <property type="match status" value="1"/>
</dbReference>
<keyword evidence="5" id="KW-1185">Reference proteome</keyword>
<dbReference type="NCBIfam" id="NF003642">
    <property type="entry name" value="PRK05282.1"/>
    <property type="match status" value="1"/>
</dbReference>
<comment type="similarity">
    <text evidence="1">Belongs to the peptidase S51 family.</text>
</comment>
<evidence type="ECO:0000256" key="3">
    <source>
        <dbReference type="ARBA" id="ARBA00022801"/>
    </source>
</evidence>
<dbReference type="PANTHER" id="PTHR20842">
    <property type="entry name" value="PROTEASE S51 ALPHA-ASPARTYL DIPEPTIDASE"/>
    <property type="match status" value="1"/>
</dbReference>
<reference evidence="6" key="1">
    <citation type="submission" date="2025-08" db="UniProtKB">
        <authorList>
            <consortium name="RefSeq"/>
        </authorList>
    </citation>
    <scope>IDENTIFICATION</scope>
    <source>
        <tissue evidence="6">Whole Larva</tissue>
    </source>
</reference>
<dbReference type="Proteomes" id="UP000695000">
    <property type="component" value="Unplaced"/>
</dbReference>
<dbReference type="GeneID" id="108556887"/>
<keyword evidence="2" id="KW-0645">Protease</keyword>
<proteinExistence type="inferred from homology"/>
<keyword evidence="4" id="KW-0720">Serine protease</keyword>
<protein>
    <submittedName>
        <fullName evidence="6">Alpha-aspartyl dipeptidase isoform X1</fullName>
    </submittedName>
</protein>
<dbReference type="RefSeq" id="XP_017768678.1">
    <property type="nucleotide sequence ID" value="XM_017913189.1"/>
</dbReference>
<evidence type="ECO:0000256" key="4">
    <source>
        <dbReference type="ARBA" id="ARBA00022825"/>
    </source>
</evidence>
<evidence type="ECO:0000313" key="5">
    <source>
        <dbReference type="Proteomes" id="UP000695000"/>
    </source>
</evidence>
<accession>A0ABM1M278</accession>
<gene>
    <name evidence="6" type="primary">LOC108556887</name>
</gene>
<organism evidence="5 6">
    <name type="scientific">Nicrophorus vespilloides</name>
    <name type="common">Boreal carrion beetle</name>
    <dbReference type="NCBI Taxonomy" id="110193"/>
    <lineage>
        <taxon>Eukaryota</taxon>
        <taxon>Metazoa</taxon>
        <taxon>Ecdysozoa</taxon>
        <taxon>Arthropoda</taxon>
        <taxon>Hexapoda</taxon>
        <taxon>Insecta</taxon>
        <taxon>Pterygota</taxon>
        <taxon>Neoptera</taxon>
        <taxon>Endopterygota</taxon>
        <taxon>Coleoptera</taxon>
        <taxon>Polyphaga</taxon>
        <taxon>Staphyliniformia</taxon>
        <taxon>Silphidae</taxon>
        <taxon>Nicrophorinae</taxon>
        <taxon>Nicrophorus</taxon>
    </lineage>
</organism>
<evidence type="ECO:0000313" key="6">
    <source>
        <dbReference type="RefSeq" id="XP_017768678.1"/>
    </source>
</evidence>
<dbReference type="PANTHER" id="PTHR20842:SF0">
    <property type="entry name" value="ALPHA-ASPARTYL DIPEPTIDASE"/>
    <property type="match status" value="1"/>
</dbReference>
<dbReference type="Gene3D" id="3.40.50.880">
    <property type="match status" value="1"/>
</dbReference>
<evidence type="ECO:0000256" key="2">
    <source>
        <dbReference type="ARBA" id="ARBA00022670"/>
    </source>
</evidence>
<dbReference type="InterPro" id="IPR005320">
    <property type="entry name" value="Peptidase_S51"/>
</dbReference>
<dbReference type="CDD" id="cd03146">
    <property type="entry name" value="GAT1_Peptidase_E"/>
    <property type="match status" value="1"/>
</dbReference>
<evidence type="ECO:0000256" key="1">
    <source>
        <dbReference type="ARBA" id="ARBA00006534"/>
    </source>
</evidence>
<dbReference type="SUPFAM" id="SSF52317">
    <property type="entry name" value="Class I glutamine amidotransferase-like"/>
    <property type="match status" value="1"/>
</dbReference>
<name>A0ABM1M278_NICVS</name>